<dbReference type="InterPro" id="IPR045584">
    <property type="entry name" value="Pilin-like"/>
</dbReference>
<dbReference type="eggNOG" id="COG4970">
    <property type="taxonomic scope" value="Bacteria"/>
</dbReference>
<evidence type="ECO:0000256" key="5">
    <source>
        <dbReference type="ARBA" id="ARBA00022519"/>
    </source>
</evidence>
<dbReference type="HOGENOM" id="CLU_084761_5_0_4"/>
<evidence type="ECO:0000313" key="12">
    <source>
        <dbReference type="EMBL" id="AEG92315.1"/>
    </source>
</evidence>
<keyword evidence="6" id="KW-0812">Transmembrane</keyword>
<dbReference type="SUPFAM" id="SSF54523">
    <property type="entry name" value="Pili subunits"/>
    <property type="match status" value="1"/>
</dbReference>
<dbReference type="Proteomes" id="UP000008385">
    <property type="component" value="Chromosome"/>
</dbReference>
<evidence type="ECO:0000313" key="13">
    <source>
        <dbReference type="Proteomes" id="UP000008385"/>
    </source>
</evidence>
<dbReference type="STRING" id="365046.Rta_12300"/>
<keyword evidence="7" id="KW-1133">Transmembrane helix</keyword>
<reference evidence="13" key="1">
    <citation type="submission" date="2006-01" db="EMBL/GenBank/DDBJ databases">
        <title>Genome of the cyst-dividing bacterium Ramlibacter tataouinensis.</title>
        <authorList>
            <person name="Barakat M."/>
            <person name="Ortet P."/>
            <person name="De Luca G."/>
            <person name="Jourlin-Castelli C."/>
            <person name="Ansaldi M."/>
            <person name="Py B."/>
            <person name="Fichant G."/>
            <person name="Coutinho P."/>
            <person name="Voulhoux R."/>
            <person name="Bastien O."/>
            <person name="Roy S."/>
            <person name="Marechal E."/>
            <person name="Henrissat B."/>
            <person name="Quentin Y."/>
            <person name="Noirot P."/>
            <person name="Filloux A."/>
            <person name="Mejean V."/>
            <person name="DuBow M."/>
            <person name="Barras F."/>
            <person name="Heulin T."/>
        </authorList>
    </citation>
    <scope>NUCLEOTIDE SEQUENCE [LARGE SCALE GENOMIC DNA]</scope>
    <source>
        <strain evidence="13">ATCC BAA-407 / DSM 14655 / LMG 21543 / TTB310</strain>
    </source>
</reference>
<comment type="subcellular location">
    <subcellularLocation>
        <location evidence="1">Cell inner membrane</location>
        <topology evidence="1">Single-pass membrane protein</topology>
    </subcellularLocation>
</comment>
<feature type="domain" description="General secretion pathway GspH" evidence="11">
    <location>
        <begin position="44"/>
        <end position="147"/>
    </location>
</feature>
<keyword evidence="3" id="KW-1003">Cell membrane</keyword>
<evidence type="ECO:0000256" key="8">
    <source>
        <dbReference type="ARBA" id="ARBA00023136"/>
    </source>
</evidence>
<keyword evidence="5" id="KW-0997">Cell inner membrane</keyword>
<dbReference type="InterPro" id="IPR012902">
    <property type="entry name" value="N_methyl_site"/>
</dbReference>
<dbReference type="GO" id="GO:0005886">
    <property type="term" value="C:plasma membrane"/>
    <property type="evidence" value="ECO:0007669"/>
    <property type="project" value="UniProtKB-SubCell"/>
</dbReference>
<protein>
    <recommendedName>
        <fullName evidence="2">Type II secretion system protein H</fullName>
    </recommendedName>
    <alternativeName>
        <fullName evidence="10">General secretion pathway protein H</fullName>
    </alternativeName>
</protein>
<reference evidence="12 13" key="2">
    <citation type="journal article" date="2011" name="PLoS ONE">
        <title>The Cyst-Dividing Bacterium Ramlibacter tataouinensis TTB310 Genome Reveals a Well-Stocked Toolbox for Adaptation to a Desert Environment.</title>
        <authorList>
            <person name="De Luca G."/>
            <person name="Barakat M."/>
            <person name="Ortet P."/>
            <person name="Fochesato S."/>
            <person name="Jourlin-Castelli C."/>
            <person name="Ansaldi M."/>
            <person name="Py B."/>
            <person name="Fichant G."/>
            <person name="Coutinho P.M."/>
            <person name="Voulhoux R."/>
            <person name="Bastien O."/>
            <person name="Marechal E."/>
            <person name="Henrissat B."/>
            <person name="Quentin Y."/>
            <person name="Noirot P."/>
            <person name="Filloux A."/>
            <person name="Mejean V."/>
            <person name="Dubow M.S."/>
            <person name="Barras F."/>
            <person name="Barbe V."/>
            <person name="Weissenbach J."/>
            <person name="Mihalcescu I."/>
            <person name="Vermeglio A."/>
            <person name="Achouak W."/>
            <person name="Heulin T."/>
        </authorList>
    </citation>
    <scope>NUCLEOTIDE SEQUENCE [LARGE SCALE GENOMIC DNA]</scope>
    <source>
        <strain evidence="13">ATCC BAA-407 / DSM 14655 / LMG 21543 / TTB310</strain>
    </source>
</reference>
<dbReference type="Pfam" id="PF12019">
    <property type="entry name" value="GspH"/>
    <property type="match status" value="1"/>
</dbReference>
<dbReference type="AlphaFoldDB" id="F5Y1R4"/>
<keyword evidence="4" id="KW-0488">Methylation</keyword>
<sequence length="165" mass="17451">MLKCLHRGVTLIELLTVVAILAIGATLAAPGASQMLTNRKVQGAAQSILDGLNHARAEAVRRNAAVRFTMRADGTGWEVTRVTPGETLQSYASTDWLGLTLSYTDAVRSVTFLPTGLLNPGTQLSQVTISGAAADSRTRRVNVFGGGLIRMCDPAVTTAADPRRC</sequence>
<dbReference type="RefSeq" id="WP_013900548.1">
    <property type="nucleotide sequence ID" value="NC_015677.1"/>
</dbReference>
<dbReference type="NCBIfam" id="TIGR02532">
    <property type="entry name" value="IV_pilin_GFxxxE"/>
    <property type="match status" value="1"/>
</dbReference>
<dbReference type="KEGG" id="rta:Rta_12300"/>
<organism evidence="12 13">
    <name type="scientific">Ramlibacter tataouinensis (strain ATCC BAA-407 / DSM 14655 / LMG 21543 / TTB310)</name>
    <dbReference type="NCBI Taxonomy" id="365046"/>
    <lineage>
        <taxon>Bacteria</taxon>
        <taxon>Pseudomonadati</taxon>
        <taxon>Pseudomonadota</taxon>
        <taxon>Betaproteobacteria</taxon>
        <taxon>Burkholderiales</taxon>
        <taxon>Comamonadaceae</taxon>
        <taxon>Ramlibacter</taxon>
    </lineage>
</organism>
<proteinExistence type="inferred from homology"/>
<dbReference type="InterPro" id="IPR022346">
    <property type="entry name" value="T2SS_GspH"/>
</dbReference>
<dbReference type="EMBL" id="CP000245">
    <property type="protein sequence ID" value="AEG92315.1"/>
    <property type="molecule type" value="Genomic_DNA"/>
</dbReference>
<dbReference type="GO" id="GO:0015627">
    <property type="term" value="C:type II protein secretion system complex"/>
    <property type="evidence" value="ECO:0007669"/>
    <property type="project" value="InterPro"/>
</dbReference>
<dbReference type="OrthoDB" id="5956286at2"/>
<evidence type="ECO:0000256" key="7">
    <source>
        <dbReference type="ARBA" id="ARBA00022989"/>
    </source>
</evidence>
<keyword evidence="8" id="KW-0472">Membrane</keyword>
<evidence type="ECO:0000256" key="9">
    <source>
        <dbReference type="ARBA" id="ARBA00025772"/>
    </source>
</evidence>
<evidence type="ECO:0000256" key="4">
    <source>
        <dbReference type="ARBA" id="ARBA00022481"/>
    </source>
</evidence>
<evidence type="ECO:0000256" key="2">
    <source>
        <dbReference type="ARBA" id="ARBA00021549"/>
    </source>
</evidence>
<dbReference type="PROSITE" id="PS00409">
    <property type="entry name" value="PROKAR_NTER_METHYL"/>
    <property type="match status" value="1"/>
</dbReference>
<evidence type="ECO:0000256" key="1">
    <source>
        <dbReference type="ARBA" id="ARBA00004377"/>
    </source>
</evidence>
<evidence type="ECO:0000259" key="11">
    <source>
        <dbReference type="Pfam" id="PF12019"/>
    </source>
</evidence>
<dbReference type="Gene3D" id="3.55.40.10">
    <property type="entry name" value="minor pseudopilin epsh domain"/>
    <property type="match status" value="1"/>
</dbReference>
<evidence type="ECO:0000256" key="6">
    <source>
        <dbReference type="ARBA" id="ARBA00022692"/>
    </source>
</evidence>
<comment type="similarity">
    <text evidence="9">Belongs to the GSP H family.</text>
</comment>
<dbReference type="Pfam" id="PF07963">
    <property type="entry name" value="N_methyl"/>
    <property type="match status" value="1"/>
</dbReference>
<name>F5Y1R4_RAMTT</name>
<evidence type="ECO:0000256" key="10">
    <source>
        <dbReference type="ARBA" id="ARBA00030775"/>
    </source>
</evidence>
<keyword evidence="13" id="KW-1185">Reference proteome</keyword>
<dbReference type="GO" id="GO:0015628">
    <property type="term" value="P:protein secretion by the type II secretion system"/>
    <property type="evidence" value="ECO:0007669"/>
    <property type="project" value="InterPro"/>
</dbReference>
<accession>F5Y1R4</accession>
<gene>
    <name evidence="12" type="ordered locus">Rta_12300</name>
</gene>
<evidence type="ECO:0000256" key="3">
    <source>
        <dbReference type="ARBA" id="ARBA00022475"/>
    </source>
</evidence>